<keyword evidence="1" id="KW-1133">Transmembrane helix</keyword>
<sequence length="70" mass="7625">MLAIWQNVRFVTAVTVLVPLAFVCLTLLVLGLAVLVLPTSRHASAFRAMGILRQVVEVLVSGRRTPARNV</sequence>
<accession>A0AAI8L6I6</accession>
<organism evidence="2 3">
    <name type="scientific">Streptomyces griseorubiginosus</name>
    <dbReference type="NCBI Taxonomy" id="67304"/>
    <lineage>
        <taxon>Bacteria</taxon>
        <taxon>Bacillati</taxon>
        <taxon>Actinomycetota</taxon>
        <taxon>Actinomycetes</taxon>
        <taxon>Kitasatosporales</taxon>
        <taxon>Streptomycetaceae</taxon>
        <taxon>Streptomyces</taxon>
    </lineage>
</organism>
<protein>
    <submittedName>
        <fullName evidence="2">Uncharacterized protein</fullName>
    </submittedName>
</protein>
<feature type="transmembrane region" description="Helical" evidence="1">
    <location>
        <begin position="12"/>
        <end position="37"/>
    </location>
</feature>
<dbReference type="EMBL" id="CP032427">
    <property type="protein sequence ID" value="AYC42302.1"/>
    <property type="molecule type" value="Genomic_DNA"/>
</dbReference>
<evidence type="ECO:0000313" key="2">
    <source>
        <dbReference type="EMBL" id="AYC42302.1"/>
    </source>
</evidence>
<dbReference type="AlphaFoldDB" id="A0AAI8L6I6"/>
<dbReference type="KEGG" id="sge:DWG14_06594"/>
<name>A0AAI8L6I6_9ACTN</name>
<proteinExistence type="predicted"/>
<keyword evidence="1" id="KW-0812">Transmembrane</keyword>
<reference evidence="2 3" key="1">
    <citation type="submission" date="2018-09" db="EMBL/GenBank/DDBJ databases">
        <title>Production of Trimethoprim by Streptomyces sp. 3E-1.</title>
        <authorList>
            <person name="Kang H.J."/>
            <person name="Kim S.B."/>
        </authorList>
    </citation>
    <scope>NUCLEOTIDE SEQUENCE [LARGE SCALE GENOMIC DNA]</scope>
    <source>
        <strain evidence="2 3">3E-1</strain>
    </source>
</reference>
<dbReference type="RefSeq" id="WP_020140724.1">
    <property type="nucleotide sequence ID" value="NZ_CP032427.1"/>
</dbReference>
<dbReference type="GeneID" id="91285412"/>
<dbReference type="Proteomes" id="UP000265765">
    <property type="component" value="Chromosome"/>
</dbReference>
<evidence type="ECO:0000256" key="1">
    <source>
        <dbReference type="SAM" id="Phobius"/>
    </source>
</evidence>
<evidence type="ECO:0000313" key="3">
    <source>
        <dbReference type="Proteomes" id="UP000265765"/>
    </source>
</evidence>
<gene>
    <name evidence="2" type="ORF">DWG14_06594</name>
</gene>
<keyword evidence="1" id="KW-0472">Membrane</keyword>